<dbReference type="PROSITE" id="PS50057">
    <property type="entry name" value="FERM_3"/>
    <property type="match status" value="1"/>
</dbReference>
<feature type="region of interest" description="Disordered" evidence="1">
    <location>
        <begin position="973"/>
        <end position="1001"/>
    </location>
</feature>
<dbReference type="CDD" id="cd14473">
    <property type="entry name" value="FERM_B-lobe"/>
    <property type="match status" value="1"/>
</dbReference>
<dbReference type="PANTHER" id="PTHR23280:SF21">
    <property type="entry name" value="PROTEIN 4.1 HOMOLOG"/>
    <property type="match status" value="1"/>
</dbReference>
<dbReference type="GO" id="GO:0005856">
    <property type="term" value="C:cytoskeleton"/>
    <property type="evidence" value="ECO:0007669"/>
    <property type="project" value="TreeGrafter"/>
</dbReference>
<dbReference type="InterPro" id="IPR019747">
    <property type="entry name" value="FERM_CS"/>
</dbReference>
<dbReference type="SMART" id="SM01196">
    <property type="entry name" value="FERM_C"/>
    <property type="match status" value="1"/>
</dbReference>
<gene>
    <name evidence="4" type="ORF">DEA37_0012225</name>
</gene>
<dbReference type="InterPro" id="IPR003877">
    <property type="entry name" value="SPRY_dom"/>
</dbReference>
<dbReference type="GO" id="GO:0031032">
    <property type="term" value="P:actomyosin structure organization"/>
    <property type="evidence" value="ECO:0007669"/>
    <property type="project" value="TreeGrafter"/>
</dbReference>
<dbReference type="InterPro" id="IPR013320">
    <property type="entry name" value="ConA-like_dom_sf"/>
</dbReference>
<dbReference type="Gene3D" id="2.30.29.30">
    <property type="entry name" value="Pleckstrin-homology domain (PH domain)/Phosphotyrosine-binding domain (PTB)"/>
    <property type="match status" value="1"/>
</dbReference>
<dbReference type="Pfam" id="PF09379">
    <property type="entry name" value="FERM_N"/>
    <property type="match status" value="1"/>
</dbReference>
<dbReference type="CDD" id="cd01765">
    <property type="entry name" value="FERM_F0_F1"/>
    <property type="match status" value="1"/>
</dbReference>
<dbReference type="PROSITE" id="PS00661">
    <property type="entry name" value="FERM_2"/>
    <property type="match status" value="1"/>
</dbReference>
<dbReference type="Pfam" id="PF09380">
    <property type="entry name" value="FERM_C"/>
    <property type="match status" value="1"/>
</dbReference>
<dbReference type="PROSITE" id="PS50188">
    <property type="entry name" value="B302_SPRY"/>
    <property type="match status" value="2"/>
</dbReference>
<feature type="domain" description="B30.2/SPRY" evidence="3">
    <location>
        <begin position="738"/>
        <end position="930"/>
    </location>
</feature>
<dbReference type="InterPro" id="IPR014352">
    <property type="entry name" value="FERM/acyl-CoA-bd_prot_sf"/>
</dbReference>
<name>A0A5J4P407_9TREM</name>
<dbReference type="InterPro" id="IPR018979">
    <property type="entry name" value="FERM_N"/>
</dbReference>
<dbReference type="InterPro" id="IPR043136">
    <property type="entry name" value="B30.2/SPRY_sf"/>
</dbReference>
<dbReference type="Gene3D" id="3.10.20.90">
    <property type="entry name" value="Phosphatidylinositol 3-kinase Catalytic Subunit, Chain A, domain 1"/>
    <property type="match status" value="1"/>
</dbReference>
<dbReference type="SUPFAM" id="SSF50729">
    <property type="entry name" value="PH domain-like"/>
    <property type="match status" value="1"/>
</dbReference>
<dbReference type="PRINTS" id="PR00935">
    <property type="entry name" value="BAND41"/>
</dbReference>
<dbReference type="PANTHER" id="PTHR23280">
    <property type="entry name" value="4.1 G PROTEIN"/>
    <property type="match status" value="1"/>
</dbReference>
<dbReference type="SMART" id="SM00449">
    <property type="entry name" value="SPRY"/>
    <property type="match status" value="2"/>
</dbReference>
<dbReference type="InterPro" id="IPR029071">
    <property type="entry name" value="Ubiquitin-like_domsf"/>
</dbReference>
<protein>
    <submittedName>
        <fullName evidence="4">Erythrocyte membrane protein band 4.1</fullName>
    </submittedName>
</protein>
<dbReference type="AlphaFoldDB" id="A0A5J4P407"/>
<dbReference type="InterPro" id="IPR018980">
    <property type="entry name" value="FERM_PH-like_C"/>
</dbReference>
<dbReference type="Proteomes" id="UP000324629">
    <property type="component" value="Unassembled WGS sequence"/>
</dbReference>
<dbReference type="InterPro" id="IPR019748">
    <property type="entry name" value="FERM_central"/>
</dbReference>
<comment type="caution">
    <text evidence="4">The sequence shown here is derived from an EMBL/GenBank/DDBJ whole genome shotgun (WGS) entry which is preliminary data.</text>
</comment>
<dbReference type="SMART" id="SM00295">
    <property type="entry name" value="B41"/>
    <property type="match status" value="1"/>
</dbReference>
<dbReference type="SUPFAM" id="SSF49899">
    <property type="entry name" value="Concanavalin A-like lectins/glucanases"/>
    <property type="match status" value="2"/>
</dbReference>
<dbReference type="GO" id="GO:0005886">
    <property type="term" value="C:plasma membrane"/>
    <property type="evidence" value="ECO:0007669"/>
    <property type="project" value="TreeGrafter"/>
</dbReference>
<dbReference type="Pfam" id="PF00622">
    <property type="entry name" value="SPRY"/>
    <property type="match status" value="2"/>
</dbReference>
<dbReference type="InterPro" id="IPR001870">
    <property type="entry name" value="B30.2/SPRY"/>
</dbReference>
<evidence type="ECO:0000313" key="5">
    <source>
        <dbReference type="Proteomes" id="UP000324629"/>
    </source>
</evidence>
<dbReference type="SUPFAM" id="SSF54236">
    <property type="entry name" value="Ubiquitin-like"/>
    <property type="match status" value="1"/>
</dbReference>
<dbReference type="InterPro" id="IPR011993">
    <property type="entry name" value="PH-like_dom_sf"/>
</dbReference>
<evidence type="ECO:0000259" key="2">
    <source>
        <dbReference type="PROSITE" id="PS50057"/>
    </source>
</evidence>
<keyword evidence="5" id="KW-1185">Reference proteome</keyword>
<feature type="domain" description="B30.2/SPRY" evidence="3">
    <location>
        <begin position="529"/>
        <end position="725"/>
    </location>
</feature>
<dbReference type="Gene3D" id="2.60.120.920">
    <property type="match status" value="2"/>
</dbReference>
<dbReference type="InterPro" id="IPR019749">
    <property type="entry name" value="Band_41_domain"/>
</dbReference>
<evidence type="ECO:0000259" key="3">
    <source>
        <dbReference type="PROSITE" id="PS50188"/>
    </source>
</evidence>
<dbReference type="InterPro" id="IPR035963">
    <property type="entry name" value="FERM_2"/>
</dbReference>
<dbReference type="InterPro" id="IPR000299">
    <property type="entry name" value="FERM_domain"/>
</dbReference>
<organism evidence="4 5">
    <name type="scientific">Paragonimus westermani</name>
    <dbReference type="NCBI Taxonomy" id="34504"/>
    <lineage>
        <taxon>Eukaryota</taxon>
        <taxon>Metazoa</taxon>
        <taxon>Spiralia</taxon>
        <taxon>Lophotrochozoa</taxon>
        <taxon>Platyhelminthes</taxon>
        <taxon>Trematoda</taxon>
        <taxon>Digenea</taxon>
        <taxon>Plagiorchiida</taxon>
        <taxon>Troglotremata</taxon>
        <taxon>Troglotrematidae</taxon>
        <taxon>Paragonimus</taxon>
    </lineage>
</organism>
<accession>A0A5J4P407</accession>
<dbReference type="Pfam" id="PF00373">
    <property type="entry name" value="FERM_M"/>
    <property type="match status" value="1"/>
</dbReference>
<reference evidence="4 5" key="1">
    <citation type="journal article" date="2019" name="Gigascience">
        <title>Whole-genome sequence of the oriental lung fluke Paragonimus westermani.</title>
        <authorList>
            <person name="Oey H."/>
            <person name="Zakrzewski M."/>
            <person name="Narain K."/>
            <person name="Devi K.R."/>
            <person name="Agatsuma T."/>
            <person name="Nawaratna S."/>
            <person name="Gobert G.N."/>
            <person name="Jones M.K."/>
            <person name="Ragan M.A."/>
            <person name="McManus D.P."/>
            <person name="Krause L."/>
        </authorList>
    </citation>
    <scope>NUCLEOTIDE SEQUENCE [LARGE SCALE GENOMIC DNA]</scope>
    <source>
        <strain evidence="4 5">IND2009</strain>
    </source>
</reference>
<evidence type="ECO:0000256" key="1">
    <source>
        <dbReference type="SAM" id="MobiDB-lite"/>
    </source>
</evidence>
<dbReference type="EMBL" id="QNGE01000079">
    <property type="protein sequence ID" value="KAA3682058.1"/>
    <property type="molecule type" value="Genomic_DNA"/>
</dbReference>
<dbReference type="CDD" id="cd12873">
    <property type="entry name" value="SPRY_DDX1"/>
    <property type="match status" value="2"/>
</dbReference>
<proteinExistence type="predicted"/>
<dbReference type="SUPFAM" id="SSF47031">
    <property type="entry name" value="Second domain of FERM"/>
    <property type="match status" value="1"/>
</dbReference>
<sequence length="1121" mass="125126">MLAFPSILLVSVWKIIPHTPSDSHQVHRLEDGTIEVTDTLSKQEYYRSLRRPLDRQGDSPGLASQLSLDIGHSGPWRSGLIKKNGSSLDYKPSGHEVICHVLMLEGVEKTFSIDRNAYGAHLFEKICKELDLRETEYFGLTYRSSPRTDVLCSSSYLVYFLRNFLQYWLKMDKRLSKQLEKQPWKLEFHVRHYPLDIDEFKDDLTRYCLCLQIRQDVISGLLSCSFQTYVILGAYAVQSEAGDFDPSMHTGIEYISNMPFAPQSLQTPQMLQRIVELHKAHKGQTPEQADRGFLENARRLALYGVEFHKARTPLDEEVTVGLYHSGILVYRGRIRIGRFLWQQLIRLTYKSKIFSMSIRAVNITPRIRAAFLLKINNNAGAGGGLLGSRRKAINSMDDELHQICTLNFDCRDARLAKRLWESCTSQHTFFRLRDAPGPQRANLVTGFNTRKYHYSDKTLSGSGMVAIDPDWPGRPQPRINRVKTQRKPAQYVSSGLAPVAFNEDPDKFYIIPGSPAPLPADAVDTKLFQEMPPAYRRPGPVRTHLAQEFWRMSPADCTPGLGMNIDGTDVAAMADADWQGCRTNRGVLWPGAYFYEAMMLEEGPIRLGWSTNDANLILGTDCKGFGYGIEETGGSTKPKLGGQFFHGNLVQEYGLRVVPGDVIGCFLEMGDSDSPQLTVQWSHNGRMLGPAAFTTPYAVAVGEPLFPAASLKDARVAFNFGYKPFRFPPRQNSATGSTWTPVANALEVNRVSNRNMGWRVNPADISSSTNLLISPNGRMVQAVANTGWQGFRVNKGIFGSGKYYYEVKVMEDSGLARIGWSLDGANLDLGLDPFGYGFGADRDGFGITGNQGKKVHADIIENYGEAFGKDDVIGCFLDLDTGVIQWSKNGRLFGNAYWLPEQLLKQCEPIFPAASLVDTTLELNYGDLPFEYPPEADWLPMYAAPDANVVESSSWQNLRSVDRYEHDIKKSSMRIEHSRMRPEPPKRTSSRLSRGLDSGASVPISIQDENGIIRAGYPDSSSPDEIYQEDEVHTFTEKDGEDFPSDSHTEVHGPITTQSLFTQATTDRTENELCYKPNGITASIAADRALNAAIFETTHLNPDAAVLTESVGMMPGSNGSV</sequence>
<feature type="compositionally biased region" description="Basic and acidic residues" evidence="1">
    <location>
        <begin position="973"/>
        <end position="986"/>
    </location>
</feature>
<feature type="domain" description="FERM" evidence="2">
    <location>
        <begin position="97"/>
        <end position="434"/>
    </location>
</feature>
<evidence type="ECO:0000313" key="4">
    <source>
        <dbReference type="EMBL" id="KAA3682058.1"/>
    </source>
</evidence>
<dbReference type="Gene3D" id="1.20.80.10">
    <property type="match status" value="1"/>
</dbReference>